<protein>
    <submittedName>
        <fullName evidence="1">Uncharacterized protein</fullName>
    </submittedName>
</protein>
<reference evidence="2" key="1">
    <citation type="journal article" date="2016" name="Proc. Natl. Acad. Sci. U.S.A.">
        <title>Chromosome-level assembly of Arabidopsis thaliana Ler reveals the extent of translocation and inversion polymorphisms.</title>
        <authorList>
            <person name="Zapata L."/>
            <person name="Ding J."/>
            <person name="Willing E.M."/>
            <person name="Hartwig B."/>
            <person name="Bezdan D."/>
            <person name="Jiao W.B."/>
            <person name="Patel V."/>
            <person name="Velikkakam James G."/>
            <person name="Koornneef M."/>
            <person name="Ossowski S."/>
            <person name="Schneeberger K."/>
        </authorList>
    </citation>
    <scope>NUCLEOTIDE SEQUENCE [LARGE SCALE GENOMIC DNA]</scope>
    <source>
        <strain evidence="2">cv. Landsberg erecta</strain>
    </source>
</reference>
<geneLocation type="mitochondrion" evidence="1"/>
<organism evidence="1 2">
    <name type="scientific">Arabidopsis thaliana</name>
    <name type="common">Mouse-ear cress</name>
    <dbReference type="NCBI Taxonomy" id="3702"/>
    <lineage>
        <taxon>Eukaryota</taxon>
        <taxon>Viridiplantae</taxon>
        <taxon>Streptophyta</taxon>
        <taxon>Embryophyta</taxon>
        <taxon>Tracheophyta</taxon>
        <taxon>Spermatophyta</taxon>
        <taxon>Magnoliopsida</taxon>
        <taxon>eudicotyledons</taxon>
        <taxon>Gunneridae</taxon>
        <taxon>Pentapetalae</taxon>
        <taxon>rosids</taxon>
        <taxon>malvids</taxon>
        <taxon>Brassicales</taxon>
        <taxon>Brassicaceae</taxon>
        <taxon>Camelineae</taxon>
        <taxon>Arabidopsis</taxon>
    </lineage>
</organism>
<accession>A0A178U7Z6</accession>
<dbReference type="AlphaFoldDB" id="A0A178U7Z6"/>
<proteinExistence type="predicted"/>
<evidence type="ECO:0000313" key="2">
    <source>
        <dbReference type="Proteomes" id="UP000078284"/>
    </source>
</evidence>
<dbReference type="Proteomes" id="UP000078284">
    <property type="component" value="Unassembled WGS sequence"/>
</dbReference>
<gene>
    <name evidence="1" type="ORF">AXX17_ATUG02740</name>
</gene>
<dbReference type="EMBL" id="LUHQ01000019">
    <property type="protein sequence ID" value="OAO89222.1"/>
    <property type="molecule type" value="Genomic_DNA"/>
</dbReference>
<name>A0A178U7Z6_ARATH</name>
<evidence type="ECO:0000313" key="1">
    <source>
        <dbReference type="EMBL" id="OAO89222.1"/>
    </source>
</evidence>
<sequence>MYEILTLVRGHPITELNPRTYIFDVLTKTSGSEKFFLLSLPPSPYFEPVGEPIKWKCFCLTGITLVLFLMPG</sequence>
<comment type="caution">
    <text evidence="1">The sequence shown here is derived from an EMBL/GenBank/DDBJ whole genome shotgun (WGS) entry which is preliminary data.</text>
</comment>
<keyword evidence="1" id="KW-0496">Mitochondrion</keyword>